<accession>A0A1V9FT14</accession>
<evidence type="ECO:0000313" key="2">
    <source>
        <dbReference type="Proteomes" id="UP000192796"/>
    </source>
</evidence>
<dbReference type="AlphaFoldDB" id="A0A1V9FT14"/>
<proteinExistence type="predicted"/>
<protein>
    <recommendedName>
        <fullName evidence="3">Outer membrane protein beta-barrel domain-containing protein</fullName>
    </recommendedName>
</protein>
<dbReference type="STRING" id="1703345.A3860_31650"/>
<reference evidence="1 2" key="1">
    <citation type="submission" date="2016-03" db="EMBL/GenBank/DDBJ databases">
        <title>Niastella vici sp. nov., isolated from farmland soil.</title>
        <authorList>
            <person name="Chen L."/>
            <person name="Wang D."/>
            <person name="Yang S."/>
            <person name="Wang G."/>
        </authorList>
    </citation>
    <scope>NUCLEOTIDE SEQUENCE [LARGE SCALE GENOMIC DNA]</scope>
    <source>
        <strain evidence="1 2">DJ57</strain>
    </source>
</reference>
<organism evidence="1 2">
    <name type="scientific">Niastella vici</name>
    <dbReference type="NCBI Taxonomy" id="1703345"/>
    <lineage>
        <taxon>Bacteria</taxon>
        <taxon>Pseudomonadati</taxon>
        <taxon>Bacteroidota</taxon>
        <taxon>Chitinophagia</taxon>
        <taxon>Chitinophagales</taxon>
        <taxon>Chitinophagaceae</taxon>
        <taxon>Niastella</taxon>
    </lineage>
</organism>
<dbReference type="Proteomes" id="UP000192796">
    <property type="component" value="Unassembled WGS sequence"/>
</dbReference>
<name>A0A1V9FT14_9BACT</name>
<gene>
    <name evidence="1" type="ORF">A3860_31650</name>
</gene>
<dbReference type="EMBL" id="LVYD01000057">
    <property type="protein sequence ID" value="OQP61484.1"/>
    <property type="molecule type" value="Genomic_DNA"/>
</dbReference>
<evidence type="ECO:0008006" key="3">
    <source>
        <dbReference type="Google" id="ProtNLM"/>
    </source>
</evidence>
<keyword evidence="2" id="KW-1185">Reference proteome</keyword>
<evidence type="ECO:0000313" key="1">
    <source>
        <dbReference type="EMBL" id="OQP61484.1"/>
    </source>
</evidence>
<comment type="caution">
    <text evidence="1">The sequence shown here is derived from an EMBL/GenBank/DDBJ whole genome shotgun (WGS) entry which is preliminary data.</text>
</comment>
<sequence>MIVTSAQEAKQEQPAKKGCSCSFSAIIQGGILHGSRGGYFQAQIINGIRYKTWFAGLGAGLDFYYRPGIPLFVDIRKNILDNPGALFLYVDAGVHLPVKRNEKINAWTQNEYSNSFYGDGGVGYAFGFHSKVHWVFSTGYSYKEGSYKVINPGSGCTGPTCGELYYNYKKYFHRLTVKLGFQF</sequence>